<organism evidence="2 4">
    <name type="scientific">Yarrowia lipolytica</name>
    <name type="common">Candida lipolytica</name>
    <dbReference type="NCBI Taxonomy" id="4952"/>
    <lineage>
        <taxon>Eukaryota</taxon>
        <taxon>Fungi</taxon>
        <taxon>Dikarya</taxon>
        <taxon>Ascomycota</taxon>
        <taxon>Saccharomycotina</taxon>
        <taxon>Dipodascomycetes</taxon>
        <taxon>Dipodascales</taxon>
        <taxon>Dipodascales incertae sedis</taxon>
        <taxon>Yarrowia</taxon>
    </lineage>
</organism>
<dbReference type="GO" id="GO:0005085">
    <property type="term" value="F:guanyl-nucleotide exchange factor activity"/>
    <property type="evidence" value="ECO:0007669"/>
    <property type="project" value="InterPro"/>
</dbReference>
<dbReference type="SMART" id="SM00222">
    <property type="entry name" value="Sec7"/>
    <property type="match status" value="1"/>
</dbReference>
<dbReference type="OMA" id="EGRIFIF"/>
<dbReference type="PANTHER" id="PTHR10663">
    <property type="entry name" value="GUANYL-NUCLEOTIDE EXCHANGE FACTOR"/>
    <property type="match status" value="1"/>
</dbReference>
<dbReference type="GO" id="GO:0032012">
    <property type="term" value="P:regulation of ARF protein signal transduction"/>
    <property type="evidence" value="ECO:0007669"/>
    <property type="project" value="InterPro"/>
</dbReference>
<dbReference type="InterPro" id="IPR035999">
    <property type="entry name" value="Sec7_dom_sf"/>
</dbReference>
<feature type="domain" description="SEC7" evidence="1">
    <location>
        <begin position="31"/>
        <end position="238"/>
    </location>
</feature>
<dbReference type="VEuPathDB" id="FungiDB:YALI0_D01221g"/>
<evidence type="ECO:0000313" key="5">
    <source>
        <dbReference type="Proteomes" id="UP000256601"/>
    </source>
</evidence>
<dbReference type="InterPro" id="IPR041681">
    <property type="entry name" value="PH_9"/>
</dbReference>
<dbReference type="PROSITE" id="PS50190">
    <property type="entry name" value="SEC7"/>
    <property type="match status" value="1"/>
</dbReference>
<name>A0A1D8NCQ8_YARLL</name>
<dbReference type="Gene3D" id="2.30.29.30">
    <property type="entry name" value="Pleckstrin-homology domain (PH domain)/Phosphotyrosine-binding domain (PTB)"/>
    <property type="match status" value="1"/>
</dbReference>
<dbReference type="EMBL" id="CP017556">
    <property type="protein sequence ID" value="AOW03416.1"/>
    <property type="molecule type" value="Genomic_DNA"/>
</dbReference>
<dbReference type="Gene3D" id="1.10.1000.11">
    <property type="entry name" value="Arf Nucleotide-binding Site Opener,domain 2"/>
    <property type="match status" value="1"/>
</dbReference>
<dbReference type="eggNOG" id="KOG0929">
    <property type="taxonomic scope" value="Eukaryota"/>
</dbReference>
<dbReference type="InterPro" id="IPR023394">
    <property type="entry name" value="Sec7_C_sf"/>
</dbReference>
<evidence type="ECO:0000259" key="1">
    <source>
        <dbReference type="PROSITE" id="PS50190"/>
    </source>
</evidence>
<evidence type="ECO:0000313" key="3">
    <source>
        <dbReference type="EMBL" id="RDW26261.1"/>
    </source>
</evidence>
<accession>A0A1D8NCQ8</accession>
<dbReference type="GeneID" id="2910422"/>
<dbReference type="Pfam" id="PF15410">
    <property type="entry name" value="PH_9"/>
    <property type="match status" value="1"/>
</dbReference>
<proteinExistence type="predicted"/>
<dbReference type="EMBL" id="KZ858982">
    <property type="protein sequence ID" value="RDW26261.1"/>
    <property type="molecule type" value="Genomic_DNA"/>
</dbReference>
<dbReference type="KEGG" id="yli:2910422"/>
<dbReference type="Proteomes" id="UP000256601">
    <property type="component" value="Unassembled WGS sequence"/>
</dbReference>
<protein>
    <recommendedName>
        <fullName evidence="1">SEC7 domain-containing protein</fullName>
    </recommendedName>
</protein>
<dbReference type="AlphaFoldDB" id="A0A1D8NCQ8"/>
<dbReference type="InterPro" id="IPR011993">
    <property type="entry name" value="PH-like_dom_sf"/>
</dbReference>
<reference evidence="2 4" key="1">
    <citation type="journal article" date="2016" name="PLoS ONE">
        <title>Sequence Assembly of Yarrowia lipolytica Strain W29/CLIB89 Shows Transposable Element Diversity.</title>
        <authorList>
            <person name="Magnan C."/>
            <person name="Yu J."/>
            <person name="Chang I."/>
            <person name="Jahn E."/>
            <person name="Kanomata Y."/>
            <person name="Wu J."/>
            <person name="Zeller M."/>
            <person name="Oakes M."/>
            <person name="Baldi P."/>
            <person name="Sandmeyer S."/>
        </authorList>
    </citation>
    <scope>NUCLEOTIDE SEQUENCE [LARGE SCALE GENOMIC DNA]</scope>
    <source>
        <strain evidence="2">CLIB89</strain>
        <strain evidence="4">CLIB89(W29)</strain>
    </source>
</reference>
<dbReference type="Proteomes" id="UP000182444">
    <property type="component" value="Chromosome 1D"/>
</dbReference>
<gene>
    <name evidence="3" type="ORF">B0I71DRAFT_131135</name>
    <name evidence="2" type="ORF">YALI1_D01378g</name>
</gene>
<dbReference type="OrthoDB" id="2157641at2759"/>
<dbReference type="PANTHER" id="PTHR10663:SF373">
    <property type="entry name" value="PH AND SEC7 DOMAIN-CONTAINING PROTEIN C11E3.11C"/>
    <property type="match status" value="1"/>
</dbReference>
<evidence type="ECO:0000313" key="2">
    <source>
        <dbReference type="EMBL" id="AOW03416.1"/>
    </source>
</evidence>
<sequence length="626" mass="70590">MGIFKKFFSGQLFHERKVEKPPVLQVHLSLPKVPLGDIQGELNVVADKYSPPDESTTEDLLSKTSSAKTLGQNNDSLLNLHEAELKKQASELYNDSKLELAAFLGAEERAELRLFYFKCFDFQNVGILGALRQVCDKLYMKAESQHLDRIIDSFSERWVECNPKHAYKTVSHVYTLSYSIMLLNTDMCCTDDRDRMTRTKYVQTTFRAIISLTNDSDKEWQDGIVTLLRNIYNSLQETPLRLASVQQEQSTPEKLVAIQRRVSISSLRDRNTDNDAASVVSKLSHRSSWYQKSTYAPSLDSVDSSIGGGSVGFSSALWNAVIREEYANSDGGAETEVSEEDTVEYNEVSTLELFGPPWAKEGLLKLVSGARKIRKRNAKDQVFVVVQRGYLKVFRFDRTPSAQSRSSSLGSGNWMQNATLISNVILVHTTAQITVNSCFSLTLPNGSQVTFQAGTNDIAKEYVYTCNYWAARVSLALPEELVTSSEYGWERPLKLYDEAEPKYLSAVNHNTVVVKATSITLKDWEPPVASTVKSTLDEEDQLFSFQQHLQTVEQQLEEHSKLKQRLLNIYPSYAPVTLRVMGNWQKKNTHLLREVVKFKLYVGVLSQAVSDGLKCQSPNVTINEEA</sequence>
<dbReference type="VEuPathDB" id="FungiDB:YALI1_D01378g"/>
<dbReference type="Pfam" id="PF01369">
    <property type="entry name" value="Sec7"/>
    <property type="match status" value="1"/>
</dbReference>
<evidence type="ECO:0000313" key="4">
    <source>
        <dbReference type="Proteomes" id="UP000182444"/>
    </source>
</evidence>
<dbReference type="RefSeq" id="XP_502276.1">
    <property type="nucleotide sequence ID" value="XM_502276.1"/>
</dbReference>
<reference evidence="3 5" key="2">
    <citation type="submission" date="2018-07" db="EMBL/GenBank/DDBJ databases">
        <title>Draft Genome Assemblies for Five Robust Yarrowia lipolytica Strains Exhibiting High Lipid Production and Pentose Sugar Utilization and Sugar Alcohol Secretion from Undetoxified Lignocellulosic Biomass Hydrolysates.</title>
        <authorList>
            <consortium name="DOE Joint Genome Institute"/>
            <person name="Walker C."/>
            <person name="Ryu S."/>
            <person name="Na H."/>
            <person name="Zane M."/>
            <person name="LaButti K."/>
            <person name="Lipzen A."/>
            <person name="Haridas S."/>
            <person name="Barry K."/>
            <person name="Grigoriev I.V."/>
            <person name="Quarterman J."/>
            <person name="Slininger P."/>
            <person name="Dien B."/>
            <person name="Trinh C.T."/>
        </authorList>
    </citation>
    <scope>NUCLEOTIDE SEQUENCE [LARGE SCALE GENOMIC DNA]</scope>
    <source>
        <strain evidence="3 5">YB392</strain>
    </source>
</reference>
<dbReference type="SUPFAM" id="SSF48425">
    <property type="entry name" value="Sec7 domain"/>
    <property type="match status" value="1"/>
</dbReference>
<dbReference type="InterPro" id="IPR000904">
    <property type="entry name" value="Sec7_dom"/>
</dbReference>